<dbReference type="Proteomes" id="UP001233999">
    <property type="component" value="Unassembled WGS sequence"/>
</dbReference>
<name>A0AAD7ZKT1_DIPPU</name>
<feature type="non-terminal residue" evidence="2">
    <location>
        <position position="1"/>
    </location>
</feature>
<keyword evidence="1" id="KW-1133">Transmembrane helix</keyword>
<keyword evidence="3" id="KW-1185">Reference proteome</keyword>
<protein>
    <submittedName>
        <fullName evidence="2">Uncharacterized protein</fullName>
    </submittedName>
</protein>
<proteinExistence type="predicted"/>
<dbReference type="AlphaFoldDB" id="A0AAD7ZKT1"/>
<feature type="transmembrane region" description="Helical" evidence="1">
    <location>
        <begin position="386"/>
        <end position="405"/>
    </location>
</feature>
<sequence>YVNLTLGFHYLGDTLFRFTMILIVVHFIIITTKKLPASCAAIPLIRIHNDSHCGSFYNYYNKERLRASCAVKKLYTKFKIITYAIPLIRIHNDSHCGSFYKYSKKEEFTRISIVVNFIIITTKRYAISLFRIHNDSHCGSFIIITTKIYVNLTLGSTTKLNIKKNIFILIFISKFRRFPYSKFTMILIVVNFLIITTKRSPASCEVKIKFYIKFKITGLIRKNIEVTSHMCCSTSSTSKLNIKKNSIHSHLHFKVLAIPLFRIHNDSHCGSFYNYYNKEVTSLLCCSSIKLNIKKNSIHSHLHFKKLPASCAAIPLFRIHNDSHCGSFYNYYNKEVTRLLCLILIVVHFIIITTKRSPASCEKKKIEFILILNSKFRRFPSNFRRFPYSEFTMILIVVHFIIITTKRFH</sequence>
<evidence type="ECO:0000313" key="2">
    <source>
        <dbReference type="EMBL" id="KAJ9582231.1"/>
    </source>
</evidence>
<feature type="transmembrane region" description="Helical" evidence="1">
    <location>
        <begin position="336"/>
        <end position="354"/>
    </location>
</feature>
<comment type="caution">
    <text evidence="2">The sequence shown here is derived from an EMBL/GenBank/DDBJ whole genome shotgun (WGS) entry which is preliminary data.</text>
</comment>
<organism evidence="2 3">
    <name type="scientific">Diploptera punctata</name>
    <name type="common">Pacific beetle cockroach</name>
    <dbReference type="NCBI Taxonomy" id="6984"/>
    <lineage>
        <taxon>Eukaryota</taxon>
        <taxon>Metazoa</taxon>
        <taxon>Ecdysozoa</taxon>
        <taxon>Arthropoda</taxon>
        <taxon>Hexapoda</taxon>
        <taxon>Insecta</taxon>
        <taxon>Pterygota</taxon>
        <taxon>Neoptera</taxon>
        <taxon>Polyneoptera</taxon>
        <taxon>Dictyoptera</taxon>
        <taxon>Blattodea</taxon>
        <taxon>Blaberoidea</taxon>
        <taxon>Blaberidae</taxon>
        <taxon>Diplopterinae</taxon>
        <taxon>Diploptera</taxon>
    </lineage>
</organism>
<evidence type="ECO:0000313" key="3">
    <source>
        <dbReference type="Proteomes" id="UP001233999"/>
    </source>
</evidence>
<keyword evidence="1" id="KW-0812">Transmembrane</keyword>
<feature type="transmembrane region" description="Helical" evidence="1">
    <location>
        <begin position="15"/>
        <end position="32"/>
    </location>
</feature>
<reference evidence="2" key="1">
    <citation type="journal article" date="2023" name="IScience">
        <title>Live-bearing cockroach genome reveals convergent evolutionary mechanisms linked to viviparity in insects and beyond.</title>
        <authorList>
            <person name="Fouks B."/>
            <person name="Harrison M.C."/>
            <person name="Mikhailova A.A."/>
            <person name="Marchal E."/>
            <person name="English S."/>
            <person name="Carruthers M."/>
            <person name="Jennings E.C."/>
            <person name="Chiamaka E.L."/>
            <person name="Frigard R.A."/>
            <person name="Pippel M."/>
            <person name="Attardo G.M."/>
            <person name="Benoit J.B."/>
            <person name="Bornberg-Bauer E."/>
            <person name="Tobe S.S."/>
        </authorList>
    </citation>
    <scope>NUCLEOTIDE SEQUENCE</scope>
    <source>
        <strain evidence="2">Stay&amp;Tobe</strain>
    </source>
</reference>
<evidence type="ECO:0000256" key="1">
    <source>
        <dbReference type="SAM" id="Phobius"/>
    </source>
</evidence>
<dbReference type="EMBL" id="JASPKZ010007815">
    <property type="protein sequence ID" value="KAJ9582231.1"/>
    <property type="molecule type" value="Genomic_DNA"/>
</dbReference>
<gene>
    <name evidence="2" type="ORF">L9F63_003360</name>
</gene>
<accession>A0AAD7ZKT1</accession>
<keyword evidence="1" id="KW-0472">Membrane</keyword>
<reference evidence="2" key="2">
    <citation type="submission" date="2023-05" db="EMBL/GenBank/DDBJ databases">
        <authorList>
            <person name="Fouks B."/>
        </authorList>
    </citation>
    <scope>NUCLEOTIDE SEQUENCE</scope>
    <source>
        <strain evidence="2">Stay&amp;Tobe</strain>
        <tissue evidence="2">Testes</tissue>
    </source>
</reference>